<dbReference type="PROSITE" id="PS50893">
    <property type="entry name" value="ABC_TRANSPORTER_2"/>
    <property type="match status" value="2"/>
</dbReference>
<dbReference type="OrthoDB" id="501320at2"/>
<dbReference type="EMBL" id="CP006764">
    <property type="protein sequence ID" value="AIT60761.1"/>
    <property type="molecule type" value="Genomic_DNA"/>
</dbReference>
<dbReference type="AlphaFoldDB" id="A0A097IF55"/>
<protein>
    <submittedName>
        <fullName evidence="6">ABC transporter ATP-binding protein</fullName>
    </submittedName>
</protein>
<dbReference type="RefSeq" id="WP_026159415.1">
    <property type="nucleotide sequence ID" value="NZ_AQUX01000006.1"/>
</dbReference>
<gene>
    <name evidence="6" type="ORF">CDOO_05460</name>
</gene>
<dbReference type="InterPro" id="IPR003439">
    <property type="entry name" value="ABC_transporter-like_ATP-bd"/>
</dbReference>
<dbReference type="GO" id="GO:0005524">
    <property type="term" value="F:ATP binding"/>
    <property type="evidence" value="ECO:0007669"/>
    <property type="project" value="UniProtKB-KW"/>
</dbReference>
<evidence type="ECO:0000256" key="1">
    <source>
        <dbReference type="ARBA" id="ARBA00005417"/>
    </source>
</evidence>
<reference evidence="6 7" key="1">
    <citation type="submission" date="2013-09" db="EMBL/GenBank/DDBJ databases">
        <title>Complete genome sequence of Corynebacterium doosanense CAU 212(T) (=DSM 45436(T)), isolated from activated sludge.</title>
        <authorList>
            <person name="Schaffert L."/>
            <person name="Albersmeier A."/>
            <person name="Kalinowski J."/>
            <person name="Ruckert C."/>
        </authorList>
    </citation>
    <scope>NUCLEOTIDE SEQUENCE [LARGE SCALE GENOMIC DNA]</scope>
    <source>
        <strain evidence="6 7">CAU 212</strain>
    </source>
</reference>
<dbReference type="STRING" id="558173.CDOO_05460"/>
<dbReference type="GO" id="GO:0043190">
    <property type="term" value="C:ATP-binding cassette (ABC) transporter complex"/>
    <property type="evidence" value="ECO:0007669"/>
    <property type="project" value="TreeGrafter"/>
</dbReference>
<dbReference type="PROSITE" id="PS00675">
    <property type="entry name" value="SIGMA54_INTERACT_1"/>
    <property type="match status" value="1"/>
</dbReference>
<dbReference type="CDD" id="cd03225">
    <property type="entry name" value="ABC_cobalt_CbiO_domain1"/>
    <property type="match status" value="2"/>
</dbReference>
<dbReference type="SMART" id="SM00382">
    <property type="entry name" value="AAA"/>
    <property type="match status" value="2"/>
</dbReference>
<dbReference type="InterPro" id="IPR027417">
    <property type="entry name" value="P-loop_NTPase"/>
</dbReference>
<dbReference type="InterPro" id="IPR017871">
    <property type="entry name" value="ABC_transporter-like_CS"/>
</dbReference>
<feature type="domain" description="ABC transporter" evidence="5">
    <location>
        <begin position="4"/>
        <end position="231"/>
    </location>
</feature>
<name>A0A097IF55_9CORY</name>
<evidence type="ECO:0000259" key="5">
    <source>
        <dbReference type="PROSITE" id="PS50893"/>
    </source>
</evidence>
<dbReference type="Pfam" id="PF00005">
    <property type="entry name" value="ABC_tran"/>
    <property type="match status" value="2"/>
</dbReference>
<evidence type="ECO:0000256" key="2">
    <source>
        <dbReference type="ARBA" id="ARBA00022448"/>
    </source>
</evidence>
<dbReference type="Gene3D" id="3.40.50.300">
    <property type="entry name" value="P-loop containing nucleotide triphosphate hydrolases"/>
    <property type="match status" value="2"/>
</dbReference>
<dbReference type="InterPro" id="IPR050095">
    <property type="entry name" value="ECF_ABC_transporter_ATP-bd"/>
</dbReference>
<keyword evidence="3" id="KW-0547">Nucleotide-binding</keyword>
<dbReference type="Proteomes" id="UP000029914">
    <property type="component" value="Chromosome"/>
</dbReference>
<dbReference type="eggNOG" id="COG3845">
    <property type="taxonomic scope" value="Bacteria"/>
</dbReference>
<organism evidence="6 7">
    <name type="scientific">Corynebacterium doosanense CAU 212 = DSM 45436</name>
    <dbReference type="NCBI Taxonomy" id="558173"/>
    <lineage>
        <taxon>Bacteria</taxon>
        <taxon>Bacillati</taxon>
        <taxon>Actinomycetota</taxon>
        <taxon>Actinomycetes</taxon>
        <taxon>Mycobacteriales</taxon>
        <taxon>Corynebacteriaceae</taxon>
        <taxon>Corynebacterium</taxon>
    </lineage>
</organism>
<dbReference type="KEGG" id="cdo:CDOO_05460"/>
<sequence length="433" mass="45655">MSALTLTGVGYRHASRSTDALSGVDLTAQEGEIVLLTGDSGSGKSTLLHAVAGVLGDEEDGHLTGEIAVDGPVGMVLQDPDSQVISARVGDDVAFGAENLRVPREEIWPRVERALAQVGLDLPFDHPTAQLSGGQKQRLALAGVLAMGARVILLDEPTANLDPAGRQAVVDAVGVLARDTGATVIIAEHRAHHWLALNPTLYRLSPGGIQRLERLPDPPEVPLAPGTTNAPVAWARDLLTQWGPPRAVSIPGAASTVITGANGTGKSTFAATLGGLIAPRSGELDYAESIRRGQKGPSHKWRSSALAARIGQVFQDPEHQFAFRSVREELAATGASATSVDTLLERLRLAHLAAANPFTLSGGEKRRLSVATALITEPALLICDEPTFGQDDAGFLEMIALFRELTEAGRTVVSVTHDELFRRALGDVEVELT</sequence>
<dbReference type="InterPro" id="IPR025662">
    <property type="entry name" value="Sigma_54_int_dom_ATP-bd_1"/>
</dbReference>
<evidence type="ECO:0000313" key="7">
    <source>
        <dbReference type="Proteomes" id="UP000029914"/>
    </source>
</evidence>
<dbReference type="InterPro" id="IPR003593">
    <property type="entry name" value="AAA+_ATPase"/>
</dbReference>
<dbReference type="GO" id="GO:0016887">
    <property type="term" value="F:ATP hydrolysis activity"/>
    <property type="evidence" value="ECO:0007669"/>
    <property type="project" value="InterPro"/>
</dbReference>
<dbReference type="GO" id="GO:0042626">
    <property type="term" value="F:ATPase-coupled transmembrane transporter activity"/>
    <property type="evidence" value="ECO:0007669"/>
    <property type="project" value="TreeGrafter"/>
</dbReference>
<evidence type="ECO:0000313" key="6">
    <source>
        <dbReference type="EMBL" id="AIT60761.1"/>
    </source>
</evidence>
<accession>A0A097IF55</accession>
<evidence type="ECO:0000256" key="4">
    <source>
        <dbReference type="ARBA" id="ARBA00022840"/>
    </source>
</evidence>
<dbReference type="SUPFAM" id="SSF52540">
    <property type="entry name" value="P-loop containing nucleoside triphosphate hydrolases"/>
    <property type="match status" value="2"/>
</dbReference>
<dbReference type="HOGENOM" id="CLU_000604_86_7_11"/>
<dbReference type="PROSITE" id="PS00211">
    <property type="entry name" value="ABC_TRANSPORTER_1"/>
    <property type="match status" value="2"/>
</dbReference>
<comment type="similarity">
    <text evidence="1">Belongs to the ABC transporter superfamily.</text>
</comment>
<keyword evidence="2" id="KW-0813">Transport</keyword>
<dbReference type="InterPro" id="IPR015856">
    <property type="entry name" value="ABC_transpr_CbiO/EcfA_su"/>
</dbReference>
<feature type="domain" description="ABC transporter" evidence="5">
    <location>
        <begin position="227"/>
        <end position="433"/>
    </location>
</feature>
<evidence type="ECO:0000256" key="3">
    <source>
        <dbReference type="ARBA" id="ARBA00022741"/>
    </source>
</evidence>
<keyword evidence="4 6" id="KW-0067">ATP-binding</keyword>
<proteinExistence type="inferred from homology"/>
<dbReference type="PANTHER" id="PTHR43553">
    <property type="entry name" value="HEAVY METAL TRANSPORTER"/>
    <property type="match status" value="1"/>
</dbReference>
<keyword evidence="7" id="KW-1185">Reference proteome</keyword>